<organism evidence="6 7">
    <name type="scientific">Providencia stuartii (strain MRSN 2154)</name>
    <dbReference type="NCBI Taxonomy" id="1157951"/>
    <lineage>
        <taxon>Bacteria</taxon>
        <taxon>Pseudomonadati</taxon>
        <taxon>Pseudomonadota</taxon>
        <taxon>Gammaproteobacteria</taxon>
        <taxon>Enterobacterales</taxon>
        <taxon>Morganellaceae</taxon>
        <taxon>Providencia</taxon>
    </lineage>
</organism>
<dbReference type="AlphaFoldDB" id="A0A140NP28"/>
<dbReference type="HOGENOM" id="CLU_017584_9_0_6"/>
<dbReference type="Proteomes" id="UP000005012">
    <property type="component" value="Chromosome"/>
</dbReference>
<dbReference type="SUPFAM" id="SSF46785">
    <property type="entry name" value="Winged helix' DNA-binding domain"/>
    <property type="match status" value="1"/>
</dbReference>
<evidence type="ECO:0000256" key="4">
    <source>
        <dbReference type="SAM" id="MobiDB-lite"/>
    </source>
</evidence>
<keyword evidence="1" id="KW-0805">Transcription regulation</keyword>
<dbReference type="KEGG" id="psi:S70_12785"/>
<protein>
    <submittedName>
        <fullName evidence="6">GntR family transcriptional regulator</fullName>
    </submittedName>
</protein>
<reference evidence="6 7" key="1">
    <citation type="journal article" date="2012" name="J. Bacteriol.">
        <title>Complete Genome Sequence of Providencia stuartii Clinical Isolate MRSN 2154.</title>
        <authorList>
            <person name="Clifford R.J."/>
            <person name="Hang J."/>
            <person name="Riley M.C."/>
            <person name="Onmus-Leone F."/>
            <person name="Kuschner R.A."/>
            <person name="Lesho E.P."/>
            <person name="Waterman P.E."/>
        </authorList>
    </citation>
    <scope>NUCLEOTIDE SEQUENCE [LARGE SCALE GENOMIC DNA]</scope>
    <source>
        <strain evidence="6 7">MRSN 2154</strain>
    </source>
</reference>
<dbReference type="InterPro" id="IPR000524">
    <property type="entry name" value="Tscrpt_reg_HTH_GntR"/>
</dbReference>
<evidence type="ECO:0000313" key="7">
    <source>
        <dbReference type="Proteomes" id="UP000005012"/>
    </source>
</evidence>
<feature type="compositionally biased region" description="Basic and acidic residues" evidence="4">
    <location>
        <begin position="1"/>
        <end position="15"/>
    </location>
</feature>
<dbReference type="SUPFAM" id="SSF48008">
    <property type="entry name" value="GntR ligand-binding domain-like"/>
    <property type="match status" value="1"/>
</dbReference>
<dbReference type="InterPro" id="IPR036390">
    <property type="entry name" value="WH_DNA-bd_sf"/>
</dbReference>
<name>A0A140NP28_PROSM</name>
<evidence type="ECO:0000259" key="5">
    <source>
        <dbReference type="PROSITE" id="PS50949"/>
    </source>
</evidence>
<dbReference type="PANTHER" id="PTHR43537:SF5">
    <property type="entry name" value="UXU OPERON TRANSCRIPTIONAL REGULATOR"/>
    <property type="match status" value="1"/>
</dbReference>
<dbReference type="SMART" id="SM00345">
    <property type="entry name" value="HTH_GNTR"/>
    <property type="match status" value="1"/>
</dbReference>
<dbReference type="Gene3D" id="1.10.10.10">
    <property type="entry name" value="Winged helix-like DNA-binding domain superfamily/Winged helix DNA-binding domain"/>
    <property type="match status" value="1"/>
</dbReference>
<gene>
    <name evidence="6" type="ordered locus">S70_12785</name>
</gene>
<dbReference type="CDD" id="cd07377">
    <property type="entry name" value="WHTH_GntR"/>
    <property type="match status" value="1"/>
</dbReference>
<dbReference type="PATRIC" id="fig|1157951.4.peg.2576"/>
<sequence>MKNRTTDDGRKKNMNTEKQPMTETGRIKRTDEIVNAIKESIMADNLMPGDRLPQEKDLIERYSASKSTVREALKSLEVQGLIKTKTGPGGGAFIDSMTEARAMSLLSNYLFTRNISIKDIYTLRKLLEPVVAVSAIDNMDNEGFQKLYDTIAIYDHEPVDEAERWQQRMAELDFHAVVASYSDNVLLVFICHFLQRLLKDLAICKDIYLKPEPVDRRQGIDYQYQLIDAMRRKDAPRVKAIMEAHMAYAEQAMLALQATLQERFLSEDR</sequence>
<accession>A0A140NP28</accession>
<evidence type="ECO:0000256" key="3">
    <source>
        <dbReference type="ARBA" id="ARBA00023163"/>
    </source>
</evidence>
<feature type="region of interest" description="Disordered" evidence="4">
    <location>
        <begin position="1"/>
        <end position="26"/>
    </location>
</feature>
<dbReference type="PANTHER" id="PTHR43537">
    <property type="entry name" value="TRANSCRIPTIONAL REGULATOR, GNTR FAMILY"/>
    <property type="match status" value="1"/>
</dbReference>
<evidence type="ECO:0000313" key="6">
    <source>
        <dbReference type="EMBL" id="AFH94400.1"/>
    </source>
</evidence>
<dbReference type="PROSITE" id="PS50949">
    <property type="entry name" value="HTH_GNTR"/>
    <property type="match status" value="1"/>
</dbReference>
<dbReference type="GO" id="GO:0003700">
    <property type="term" value="F:DNA-binding transcription factor activity"/>
    <property type="evidence" value="ECO:0007669"/>
    <property type="project" value="InterPro"/>
</dbReference>
<dbReference type="PRINTS" id="PR00035">
    <property type="entry name" value="HTHGNTR"/>
</dbReference>
<dbReference type="InterPro" id="IPR036388">
    <property type="entry name" value="WH-like_DNA-bd_sf"/>
</dbReference>
<dbReference type="InterPro" id="IPR011711">
    <property type="entry name" value="GntR_C"/>
</dbReference>
<dbReference type="GO" id="GO:0003677">
    <property type="term" value="F:DNA binding"/>
    <property type="evidence" value="ECO:0007669"/>
    <property type="project" value="UniProtKB-KW"/>
</dbReference>
<evidence type="ECO:0000256" key="1">
    <source>
        <dbReference type="ARBA" id="ARBA00023015"/>
    </source>
</evidence>
<dbReference type="SMART" id="SM00895">
    <property type="entry name" value="FCD"/>
    <property type="match status" value="1"/>
</dbReference>
<dbReference type="Pfam" id="PF00392">
    <property type="entry name" value="GntR"/>
    <property type="match status" value="1"/>
</dbReference>
<feature type="domain" description="HTH gntR-type" evidence="5">
    <location>
        <begin position="27"/>
        <end position="97"/>
    </location>
</feature>
<dbReference type="EMBL" id="CP003488">
    <property type="protein sequence ID" value="AFH94400.1"/>
    <property type="molecule type" value="Genomic_DNA"/>
</dbReference>
<keyword evidence="3" id="KW-0804">Transcription</keyword>
<evidence type="ECO:0000256" key="2">
    <source>
        <dbReference type="ARBA" id="ARBA00023125"/>
    </source>
</evidence>
<dbReference type="Gene3D" id="1.20.120.530">
    <property type="entry name" value="GntR ligand-binding domain-like"/>
    <property type="match status" value="1"/>
</dbReference>
<proteinExistence type="predicted"/>
<dbReference type="Pfam" id="PF07729">
    <property type="entry name" value="FCD"/>
    <property type="match status" value="1"/>
</dbReference>
<keyword evidence="2" id="KW-0238">DNA-binding</keyword>
<dbReference type="InterPro" id="IPR008920">
    <property type="entry name" value="TF_FadR/GntR_C"/>
</dbReference>
<reference evidence="7" key="2">
    <citation type="submission" date="2012-04" db="EMBL/GenBank/DDBJ databases">
        <title>Complete genome sequence of Providencia stuartii clinical isolate MRSN 2154.</title>
        <authorList>
            <person name="Clifford R.J."/>
            <person name="Hang J."/>
            <person name="Riley M.C."/>
            <person name="Onmus-Leone F."/>
            <person name="Kuschner R.A."/>
            <person name="Lesho E.P."/>
            <person name="Waterman P.E."/>
        </authorList>
    </citation>
    <scope>NUCLEOTIDE SEQUENCE [LARGE SCALE GENOMIC DNA]</scope>
    <source>
        <strain evidence="7">MRSN 2154</strain>
    </source>
</reference>